<comment type="similarity">
    <text evidence="7">Belongs to the transcriptional regulatory Rex family.</text>
</comment>
<dbReference type="SUPFAM" id="SSF46785">
    <property type="entry name" value="Winged helix' DNA-binding domain"/>
    <property type="match status" value="1"/>
</dbReference>
<dbReference type="AlphaFoldDB" id="A0A2K4ZGL2"/>
<dbReference type="SUPFAM" id="SSF51735">
    <property type="entry name" value="NAD(P)-binding Rossmann-fold domains"/>
    <property type="match status" value="1"/>
</dbReference>
<dbReference type="GO" id="GO:0003700">
    <property type="term" value="F:DNA-binding transcription factor activity"/>
    <property type="evidence" value="ECO:0007669"/>
    <property type="project" value="UniProtKB-UniRule"/>
</dbReference>
<dbReference type="Gene3D" id="3.40.50.720">
    <property type="entry name" value="NAD(P)-binding Rossmann-like Domain"/>
    <property type="match status" value="1"/>
</dbReference>
<evidence type="ECO:0000256" key="3">
    <source>
        <dbReference type="ARBA" id="ARBA00023015"/>
    </source>
</evidence>
<dbReference type="InterPro" id="IPR022876">
    <property type="entry name" value="Tscrpt_rep_Rex"/>
</dbReference>
<dbReference type="NCBIfam" id="NF003995">
    <property type="entry name" value="PRK05472.2-4"/>
    <property type="match status" value="1"/>
</dbReference>
<dbReference type="GO" id="GO:0051775">
    <property type="term" value="P:response to redox state"/>
    <property type="evidence" value="ECO:0007669"/>
    <property type="project" value="InterPro"/>
</dbReference>
<evidence type="ECO:0000256" key="6">
    <source>
        <dbReference type="ARBA" id="ARBA00023163"/>
    </source>
</evidence>
<dbReference type="EMBL" id="OFSM01000011">
    <property type="protein sequence ID" value="SOY29610.1"/>
    <property type="molecule type" value="Genomic_DNA"/>
</dbReference>
<evidence type="ECO:0000256" key="4">
    <source>
        <dbReference type="ARBA" id="ARBA00023027"/>
    </source>
</evidence>
<dbReference type="PANTHER" id="PTHR35786:SF1">
    <property type="entry name" value="REDOX-SENSING TRANSCRIPTIONAL REPRESSOR REX 1"/>
    <property type="match status" value="1"/>
</dbReference>
<dbReference type="InterPro" id="IPR036388">
    <property type="entry name" value="WH-like_DNA-bd_sf"/>
</dbReference>
<gene>
    <name evidence="7 9" type="primary">rex</name>
    <name evidence="9" type="ORF">AMURIS_02331</name>
</gene>
<dbReference type="InterPro" id="IPR009718">
    <property type="entry name" value="Rex_DNA-bd_C_dom"/>
</dbReference>
<sequence length="220" mass="24688">MLSEGVILEEKEISQAVIGRLPRYFRYLGELKDEGVERISSQDLSELMKVTASQIRQDLNNFGGFGQQGYGYNVEYLYHEIGKILGLDRQHNFIIIGAGNLGRALGNYINFEKRGFIFRGMFDENPALIGSRIRGVKVMPMNEIEHFIRENDIDIAVLAIPKSGAVAVAEKLVRTGIHAIWNFAHVDLNVPEGIQVENVHLSDSLMKLSYNIRKAAPNGE</sequence>
<feature type="DNA-binding region" description="H-T-H motif" evidence="7">
    <location>
        <begin position="23"/>
        <end position="62"/>
    </location>
</feature>
<keyword evidence="5 7" id="KW-0238">DNA-binding</keyword>
<evidence type="ECO:0000313" key="9">
    <source>
        <dbReference type="EMBL" id="SOY29610.1"/>
    </source>
</evidence>
<dbReference type="InterPro" id="IPR003781">
    <property type="entry name" value="CoA-bd"/>
</dbReference>
<dbReference type="GO" id="GO:0005737">
    <property type="term" value="C:cytoplasm"/>
    <property type="evidence" value="ECO:0007669"/>
    <property type="project" value="UniProtKB-SubCell"/>
</dbReference>
<dbReference type="GO" id="GO:0003677">
    <property type="term" value="F:DNA binding"/>
    <property type="evidence" value="ECO:0007669"/>
    <property type="project" value="UniProtKB-UniRule"/>
</dbReference>
<dbReference type="Gene3D" id="1.10.10.10">
    <property type="entry name" value="Winged helix-like DNA-binding domain superfamily/Winged helix DNA-binding domain"/>
    <property type="match status" value="1"/>
</dbReference>
<dbReference type="PANTHER" id="PTHR35786">
    <property type="entry name" value="REDOX-SENSING TRANSCRIPTIONAL REPRESSOR REX"/>
    <property type="match status" value="1"/>
</dbReference>
<dbReference type="NCBIfam" id="NF003989">
    <property type="entry name" value="PRK05472.1-3"/>
    <property type="match status" value="1"/>
</dbReference>
<comment type="subcellular location">
    <subcellularLocation>
        <location evidence="7">Cytoplasm</location>
    </subcellularLocation>
</comment>
<evidence type="ECO:0000259" key="8">
    <source>
        <dbReference type="SMART" id="SM00881"/>
    </source>
</evidence>
<accession>A0A2K4ZGL2</accession>
<keyword evidence="2 7" id="KW-0678">Repressor</keyword>
<feature type="binding site" evidence="7">
    <location>
        <begin position="97"/>
        <end position="102"/>
    </location>
    <ligand>
        <name>NAD(+)</name>
        <dbReference type="ChEBI" id="CHEBI:57540"/>
    </ligand>
</feature>
<evidence type="ECO:0000256" key="2">
    <source>
        <dbReference type="ARBA" id="ARBA00022491"/>
    </source>
</evidence>
<dbReference type="InterPro" id="IPR058236">
    <property type="entry name" value="Rex_actinobacterial-type"/>
</dbReference>
<keyword evidence="3 7" id="KW-0805">Transcription regulation</keyword>
<dbReference type="InterPro" id="IPR036291">
    <property type="entry name" value="NAD(P)-bd_dom_sf"/>
</dbReference>
<comment type="function">
    <text evidence="7">Modulates transcription in response to changes in cellular NADH/NAD(+) redox state.</text>
</comment>
<dbReference type="NCBIfam" id="NF003994">
    <property type="entry name" value="PRK05472.2-3"/>
    <property type="match status" value="1"/>
</dbReference>
<dbReference type="NCBIfam" id="NF003996">
    <property type="entry name" value="PRK05472.2-5"/>
    <property type="match status" value="1"/>
</dbReference>
<keyword evidence="10" id="KW-1185">Reference proteome</keyword>
<evidence type="ECO:0000313" key="10">
    <source>
        <dbReference type="Proteomes" id="UP000236311"/>
    </source>
</evidence>
<keyword evidence="4 7" id="KW-0520">NAD</keyword>
<evidence type="ECO:0000256" key="1">
    <source>
        <dbReference type="ARBA" id="ARBA00022490"/>
    </source>
</evidence>
<dbReference type="Proteomes" id="UP000236311">
    <property type="component" value="Unassembled WGS sequence"/>
</dbReference>
<name>A0A2K4ZGL2_9FIRM</name>
<protein>
    <recommendedName>
        <fullName evidence="7">Redox-sensing transcriptional repressor Rex</fullName>
    </recommendedName>
</protein>
<feature type="domain" description="CoA-binding" evidence="8">
    <location>
        <begin position="86"/>
        <end position="187"/>
    </location>
</feature>
<dbReference type="Pfam" id="PF02629">
    <property type="entry name" value="CoA_binding"/>
    <property type="match status" value="1"/>
</dbReference>
<keyword evidence="6 7" id="KW-0804">Transcription</keyword>
<dbReference type="SMART" id="SM00881">
    <property type="entry name" value="CoA_binding"/>
    <property type="match status" value="1"/>
</dbReference>
<comment type="subunit">
    <text evidence="7">Homodimer.</text>
</comment>
<dbReference type="NCBIfam" id="NF003990">
    <property type="entry name" value="PRK05472.1-4"/>
    <property type="match status" value="1"/>
</dbReference>
<keyword evidence="1 7" id="KW-0963">Cytoplasm</keyword>
<dbReference type="HAMAP" id="MF_01131">
    <property type="entry name" value="Rex"/>
    <property type="match status" value="1"/>
</dbReference>
<evidence type="ECO:0000256" key="7">
    <source>
        <dbReference type="HAMAP-Rule" id="MF_01131"/>
    </source>
</evidence>
<organism evidence="9 10">
    <name type="scientific">Acetatifactor muris</name>
    <dbReference type="NCBI Taxonomy" id="879566"/>
    <lineage>
        <taxon>Bacteria</taxon>
        <taxon>Bacillati</taxon>
        <taxon>Bacillota</taxon>
        <taxon>Clostridia</taxon>
        <taxon>Lachnospirales</taxon>
        <taxon>Lachnospiraceae</taxon>
        <taxon>Acetatifactor</taxon>
    </lineage>
</organism>
<reference evidence="9 10" key="1">
    <citation type="submission" date="2018-01" db="EMBL/GenBank/DDBJ databases">
        <authorList>
            <person name="Gaut B.S."/>
            <person name="Morton B.R."/>
            <person name="Clegg M.T."/>
            <person name="Duvall M.R."/>
        </authorList>
    </citation>
    <scope>NUCLEOTIDE SEQUENCE [LARGE SCALE GENOMIC DNA]</scope>
    <source>
        <strain evidence="9">GP69</strain>
    </source>
</reference>
<dbReference type="NCBIfam" id="NF003993">
    <property type="entry name" value="PRK05472.2-2"/>
    <property type="match status" value="1"/>
</dbReference>
<evidence type="ECO:0000256" key="5">
    <source>
        <dbReference type="ARBA" id="ARBA00023125"/>
    </source>
</evidence>
<dbReference type="InterPro" id="IPR036390">
    <property type="entry name" value="WH_DNA-bd_sf"/>
</dbReference>
<dbReference type="GO" id="GO:0045892">
    <property type="term" value="P:negative regulation of DNA-templated transcription"/>
    <property type="evidence" value="ECO:0007669"/>
    <property type="project" value="InterPro"/>
</dbReference>
<proteinExistence type="inferred from homology"/>
<dbReference type="Pfam" id="PF06971">
    <property type="entry name" value="Put_DNA-bind_N"/>
    <property type="match status" value="1"/>
</dbReference>